<proteinExistence type="predicted"/>
<dbReference type="RefSeq" id="WP_120115343.1">
    <property type="nucleotide sequence ID" value="NZ_BORI01000020.1"/>
</dbReference>
<dbReference type="OrthoDB" id="2889720at2"/>
<evidence type="ECO:0000313" key="1">
    <source>
        <dbReference type="EMBL" id="RST60572.1"/>
    </source>
</evidence>
<accession>A0A429XB39</accession>
<dbReference type="Proteomes" id="UP000287296">
    <property type="component" value="Unassembled WGS sequence"/>
</dbReference>
<comment type="caution">
    <text evidence="1">The sequence shown here is derived from an EMBL/GenBank/DDBJ whole genome shotgun (WGS) entry which is preliminary data.</text>
</comment>
<protein>
    <submittedName>
        <fullName evidence="1">DUF2197 domain-containing protein</fullName>
    </submittedName>
</protein>
<gene>
    <name evidence="1" type="ORF">D5F11_007010</name>
</gene>
<evidence type="ECO:0000313" key="2">
    <source>
        <dbReference type="Proteomes" id="UP000287296"/>
    </source>
</evidence>
<dbReference type="EMBL" id="QYTW02000004">
    <property type="protein sequence ID" value="RST60572.1"/>
    <property type="molecule type" value="Genomic_DNA"/>
</dbReference>
<organism evidence="1 2">
    <name type="scientific">Siminovitchia terrae</name>
    <name type="common">Bacillus terrae</name>
    <dbReference type="NCBI Taxonomy" id="1914933"/>
    <lineage>
        <taxon>Bacteria</taxon>
        <taxon>Bacillati</taxon>
        <taxon>Bacillota</taxon>
        <taxon>Bacilli</taxon>
        <taxon>Bacillales</taxon>
        <taxon>Bacillaceae</taxon>
        <taxon>Siminovitchia</taxon>
    </lineage>
</organism>
<dbReference type="AlphaFoldDB" id="A0A429XB39"/>
<sequence>MVSYEVICYNCKKKFRVFPGSTRYKQFKKNRNSIFCCEDCSHNIRLEAIKNFFRGI</sequence>
<name>A0A429XB39_SIMTE</name>
<reference evidence="1 2" key="1">
    <citation type="submission" date="2018-12" db="EMBL/GenBank/DDBJ databases">
        <authorList>
            <person name="Sun L."/>
            <person name="Chen Z."/>
        </authorList>
    </citation>
    <scope>NUCLEOTIDE SEQUENCE [LARGE SCALE GENOMIC DNA]</scope>
    <source>
        <strain evidence="1 2">LMG 29736</strain>
    </source>
</reference>